<proteinExistence type="predicted"/>
<dbReference type="Proteomes" id="UP001595901">
    <property type="component" value="Unassembled WGS sequence"/>
</dbReference>
<accession>A0ABV8D068</accession>
<sequence length="335" mass="38011">MTTKKKLFLTFLALSVTALGAYIFYLDYTGNMKEHYGSYIAYTGQVELDDYAFIDKGHAVVTHFKQKQTKDLEKMKKYGKRSVLKESSPRSIVTSSDYLILLTANLKGDYAPDRYQPDHIKRKKGETWELVIYKRVGDRLRKSTIDLFDLQSSVNNSIIVNDTLVRLNNGHVGLSITLGWFKSAYLDLITHKVVDKSSYHSTITAFGGNILENIVYSDTGKNDVNRYADVGLLGGVYAFPFDANKLKSQETHLSIASQYPEAYQLLLKDNSYLSIMVDDTKSNVKAYASVLGLFNKDGEAGVFKDLPISKNNSVDKQEHTVNSYEEFMQYYNFSR</sequence>
<organism evidence="1 2">
    <name type="scientific">Streptococcus dentapri</name>
    <dbReference type="NCBI Taxonomy" id="573564"/>
    <lineage>
        <taxon>Bacteria</taxon>
        <taxon>Bacillati</taxon>
        <taxon>Bacillota</taxon>
        <taxon>Bacilli</taxon>
        <taxon>Lactobacillales</taxon>
        <taxon>Streptococcaceae</taxon>
        <taxon>Streptococcus</taxon>
    </lineage>
</organism>
<evidence type="ECO:0008006" key="3">
    <source>
        <dbReference type="Google" id="ProtNLM"/>
    </source>
</evidence>
<evidence type="ECO:0000313" key="2">
    <source>
        <dbReference type="Proteomes" id="UP001595901"/>
    </source>
</evidence>
<evidence type="ECO:0000313" key="1">
    <source>
        <dbReference type="EMBL" id="MFC3931718.1"/>
    </source>
</evidence>
<comment type="caution">
    <text evidence="1">The sequence shown here is derived from an EMBL/GenBank/DDBJ whole genome shotgun (WGS) entry which is preliminary data.</text>
</comment>
<name>A0ABV8D068_9STRE</name>
<dbReference type="EMBL" id="JBHSAC010000025">
    <property type="protein sequence ID" value="MFC3931718.1"/>
    <property type="molecule type" value="Genomic_DNA"/>
</dbReference>
<gene>
    <name evidence="1" type="ORF">ACFOSE_02780</name>
</gene>
<protein>
    <recommendedName>
        <fullName evidence="3">Lipoprotein</fullName>
    </recommendedName>
</protein>
<reference evidence="2" key="1">
    <citation type="journal article" date="2019" name="Int. J. Syst. Evol. Microbiol.">
        <title>The Global Catalogue of Microorganisms (GCM) 10K type strain sequencing project: providing services to taxonomists for standard genome sequencing and annotation.</title>
        <authorList>
            <consortium name="The Broad Institute Genomics Platform"/>
            <consortium name="The Broad Institute Genome Sequencing Center for Infectious Disease"/>
            <person name="Wu L."/>
            <person name="Ma J."/>
        </authorList>
    </citation>
    <scope>NUCLEOTIDE SEQUENCE [LARGE SCALE GENOMIC DNA]</scope>
    <source>
        <strain evidence="2">CCUG 58728</strain>
    </source>
</reference>
<dbReference type="RefSeq" id="WP_380430224.1">
    <property type="nucleotide sequence ID" value="NZ_JBHSAC010000025.1"/>
</dbReference>
<keyword evidence="2" id="KW-1185">Reference proteome</keyword>